<feature type="domain" description="Aminoglycoside phosphotransferase" evidence="2">
    <location>
        <begin position="39"/>
        <end position="272"/>
    </location>
</feature>
<keyword evidence="4" id="KW-1185">Reference proteome</keyword>
<dbReference type="Gene3D" id="1.20.1270.170">
    <property type="match status" value="1"/>
</dbReference>
<dbReference type="InterPro" id="IPR011009">
    <property type="entry name" value="Kinase-like_dom_sf"/>
</dbReference>
<keyword evidence="3" id="KW-0808">Transferase</keyword>
<dbReference type="Gene3D" id="3.30.200.70">
    <property type="match status" value="1"/>
</dbReference>
<evidence type="ECO:0000256" key="1">
    <source>
        <dbReference type="ARBA" id="ARBA00038240"/>
    </source>
</evidence>
<dbReference type="EMBL" id="AP022595">
    <property type="protein sequence ID" value="BBY57713.1"/>
    <property type="molecule type" value="Genomic_DNA"/>
</dbReference>
<name>A0A7I7SLT1_9MYCO</name>
<accession>A0A7I7SLT1</accession>
<dbReference type="SUPFAM" id="SSF56112">
    <property type="entry name" value="Protein kinase-like (PK-like)"/>
    <property type="match status" value="1"/>
</dbReference>
<dbReference type="Pfam" id="PF01636">
    <property type="entry name" value="APH"/>
    <property type="match status" value="1"/>
</dbReference>
<dbReference type="InterPro" id="IPR050249">
    <property type="entry name" value="Pseudomonas-type_ThrB"/>
</dbReference>
<reference evidence="3 4" key="1">
    <citation type="journal article" date="2019" name="Emerg. Microbes Infect.">
        <title>Comprehensive subspecies identification of 175 nontuberculous mycobacteria species based on 7547 genomic profiles.</title>
        <authorList>
            <person name="Matsumoto Y."/>
            <person name="Kinjo T."/>
            <person name="Motooka D."/>
            <person name="Nabeya D."/>
            <person name="Jung N."/>
            <person name="Uechi K."/>
            <person name="Horii T."/>
            <person name="Iida T."/>
            <person name="Fujita J."/>
            <person name="Nakamura S."/>
        </authorList>
    </citation>
    <scope>NUCLEOTIDE SEQUENCE [LARGE SCALE GENOMIC DNA]</scope>
    <source>
        <strain evidence="3 4">JCM 30395</strain>
    </source>
</reference>
<comment type="similarity">
    <text evidence="1">Belongs to the pseudomonas-type ThrB family.</text>
</comment>
<dbReference type="InterPro" id="IPR002575">
    <property type="entry name" value="Aminoglycoside_PTrfase"/>
</dbReference>
<dbReference type="PANTHER" id="PTHR21064">
    <property type="entry name" value="AMINOGLYCOSIDE PHOSPHOTRANSFERASE DOMAIN-CONTAINING PROTEIN-RELATED"/>
    <property type="match status" value="1"/>
</dbReference>
<dbReference type="Gene3D" id="1.10.510.10">
    <property type="entry name" value="Transferase(Phosphotransferase) domain 1"/>
    <property type="match status" value="1"/>
</dbReference>
<proteinExistence type="inferred from homology"/>
<dbReference type="AlphaFoldDB" id="A0A7I7SLT1"/>
<gene>
    <name evidence="3" type="ORF">MSAR_08490</name>
</gene>
<dbReference type="PANTHER" id="PTHR21064:SF6">
    <property type="entry name" value="AMINOGLYCOSIDE PHOSPHOTRANSFERASE DOMAIN-CONTAINING PROTEIN"/>
    <property type="match status" value="1"/>
</dbReference>
<protein>
    <submittedName>
        <fullName evidence="3">Putative aminoglycoside phosphotransferase</fullName>
    </submittedName>
</protein>
<sequence>MVQTVRMPGLPPTHELFARAALNAYGRDSETPLRLLSLSENATYLVDDDDPIVLRVHRPGYHSLEAIRSELAWMRALRTETSVTTPELVAALDGSDVVIAKVDGGALHVDAVTFVAGCTAEEDPDAVGFGELGRLTAIMHEHARNWSFPKGFTRFRWDVDTILGPQARWGNWRLAPGLTDADLVVIQRAADDITKKLTEFGSTPDRFGLVHADMRLANLMVDPADAAAGITVIDFDDCGWSWYLTDVGAAVSFIEDTAAGERIIADWLTGYFEAGSFPAEHLALIPSFVMMRRIMLTAWIASHCDADAAIGVGEQFAPDTAALAHRYLQDRTWLQDAIFGSRV</sequence>
<evidence type="ECO:0000313" key="3">
    <source>
        <dbReference type="EMBL" id="BBY57713.1"/>
    </source>
</evidence>
<evidence type="ECO:0000313" key="4">
    <source>
        <dbReference type="Proteomes" id="UP000466445"/>
    </source>
</evidence>
<organism evidence="3 4">
    <name type="scientific">Mycolicibacterium sarraceniae</name>
    <dbReference type="NCBI Taxonomy" id="1534348"/>
    <lineage>
        <taxon>Bacteria</taxon>
        <taxon>Bacillati</taxon>
        <taxon>Actinomycetota</taxon>
        <taxon>Actinomycetes</taxon>
        <taxon>Mycobacteriales</taxon>
        <taxon>Mycobacteriaceae</taxon>
        <taxon>Mycolicibacterium</taxon>
    </lineage>
</organism>
<dbReference type="Proteomes" id="UP000466445">
    <property type="component" value="Chromosome"/>
</dbReference>
<evidence type="ECO:0000259" key="2">
    <source>
        <dbReference type="Pfam" id="PF01636"/>
    </source>
</evidence>
<dbReference type="KEGG" id="msar:MSAR_08490"/>
<dbReference type="GO" id="GO:0009088">
    <property type="term" value="P:threonine biosynthetic process"/>
    <property type="evidence" value="ECO:0007669"/>
    <property type="project" value="TreeGrafter"/>
</dbReference>
<dbReference type="GO" id="GO:0004413">
    <property type="term" value="F:homoserine kinase activity"/>
    <property type="evidence" value="ECO:0007669"/>
    <property type="project" value="TreeGrafter"/>
</dbReference>